<reference evidence="2" key="1">
    <citation type="submission" date="2015-07" db="EMBL/GenBank/DDBJ databases">
        <title>Adaptation to a free-living lifestyle via gene acquisitions in the diplomonad Trepomonas sp. PC1.</title>
        <authorList>
            <person name="Xu F."/>
            <person name="Jerlstrom-Hultqvist J."/>
            <person name="Kolisko M."/>
            <person name="Simpson A.G.B."/>
            <person name="Roger A.J."/>
            <person name="Svard S.G."/>
            <person name="Andersson J.O."/>
        </authorList>
    </citation>
    <scope>NUCLEOTIDE SEQUENCE</scope>
    <source>
        <strain evidence="2">PC1</strain>
    </source>
</reference>
<proteinExistence type="predicted"/>
<dbReference type="SMART" id="SM00176">
    <property type="entry name" value="RAN"/>
    <property type="match status" value="1"/>
</dbReference>
<dbReference type="AlphaFoldDB" id="A0A146K990"/>
<evidence type="ECO:0000313" key="2">
    <source>
        <dbReference type="EMBL" id="JAP92126.1"/>
    </source>
</evidence>
<dbReference type="SMART" id="SM00175">
    <property type="entry name" value="RAB"/>
    <property type="match status" value="1"/>
</dbReference>
<dbReference type="InterPro" id="IPR027417">
    <property type="entry name" value="P-loop_NTPase"/>
</dbReference>
<dbReference type="FunFam" id="3.40.50.300:FF:000808">
    <property type="entry name" value="Small GTP-binding protein, putative"/>
    <property type="match status" value="1"/>
</dbReference>
<dbReference type="Pfam" id="PF00071">
    <property type="entry name" value="Ras"/>
    <property type="match status" value="1"/>
</dbReference>
<dbReference type="InterPro" id="IPR005225">
    <property type="entry name" value="Small_GTP-bd"/>
</dbReference>
<organism evidence="2">
    <name type="scientific">Trepomonas sp. PC1</name>
    <dbReference type="NCBI Taxonomy" id="1076344"/>
    <lineage>
        <taxon>Eukaryota</taxon>
        <taxon>Metamonada</taxon>
        <taxon>Diplomonadida</taxon>
        <taxon>Hexamitidae</taxon>
        <taxon>Hexamitinae</taxon>
        <taxon>Trepomonas</taxon>
    </lineage>
</organism>
<dbReference type="SUPFAM" id="SSF52540">
    <property type="entry name" value="P-loop containing nucleoside triphosphate hydrolases"/>
    <property type="match status" value="1"/>
</dbReference>
<dbReference type="PANTHER" id="PTHR47978">
    <property type="match status" value="1"/>
</dbReference>
<dbReference type="GO" id="GO:0003924">
    <property type="term" value="F:GTPase activity"/>
    <property type="evidence" value="ECO:0007669"/>
    <property type="project" value="InterPro"/>
</dbReference>
<dbReference type="InterPro" id="IPR001806">
    <property type="entry name" value="Small_GTPase"/>
</dbReference>
<dbReference type="PRINTS" id="PR00449">
    <property type="entry name" value="RASTRNSFRMNG"/>
</dbReference>
<dbReference type="NCBIfam" id="TIGR00231">
    <property type="entry name" value="small_GTP"/>
    <property type="match status" value="1"/>
</dbReference>
<dbReference type="SMART" id="SM00173">
    <property type="entry name" value="RAS"/>
    <property type="match status" value="1"/>
</dbReference>
<accession>A0A146K990</accession>
<dbReference type="EMBL" id="GDID01004480">
    <property type="protein sequence ID" value="JAP92126.1"/>
    <property type="molecule type" value="Transcribed_RNA"/>
</dbReference>
<dbReference type="CDD" id="cd00154">
    <property type="entry name" value="Rab"/>
    <property type="match status" value="1"/>
</dbReference>
<dbReference type="GO" id="GO:0005525">
    <property type="term" value="F:GTP binding"/>
    <property type="evidence" value="ECO:0007669"/>
    <property type="project" value="InterPro"/>
</dbReference>
<evidence type="ECO:0000256" key="1">
    <source>
        <dbReference type="ARBA" id="ARBA00022741"/>
    </source>
</evidence>
<dbReference type="SMART" id="SM00174">
    <property type="entry name" value="RHO"/>
    <property type="match status" value="1"/>
</dbReference>
<dbReference type="PROSITE" id="PS51419">
    <property type="entry name" value="RAB"/>
    <property type="match status" value="1"/>
</dbReference>
<name>A0A146K990_9EUKA</name>
<gene>
    <name evidence="2" type="ORF">TPC1_16029</name>
</gene>
<feature type="non-terminal residue" evidence="2">
    <location>
        <position position="188"/>
    </location>
</feature>
<feature type="non-terminal residue" evidence="2">
    <location>
        <position position="1"/>
    </location>
</feature>
<keyword evidence="1" id="KW-0547">Nucleotide-binding</keyword>
<sequence length="188" mass="21545">KIVVIGDTGVGKTSITSRLISNTFCTNSPSTLSASFLRKNIDGQNIQIWDTAGQERFRSMAPLYYRNSFAIILVFDLTRYQSFESLTFWIQDINSKHETSTKPKIWVCGNKSDLDDQIEVNQKEIYDFVEKNNTSYYAVSALSGANIQECFSDIVKQFLETKMTSSQGKKKKVVIKDQQEERFRKECC</sequence>
<dbReference type="Gene3D" id="3.40.50.300">
    <property type="entry name" value="P-loop containing nucleotide triphosphate hydrolases"/>
    <property type="match status" value="1"/>
</dbReference>
<dbReference type="PROSITE" id="PS51421">
    <property type="entry name" value="RAS"/>
    <property type="match status" value="1"/>
</dbReference>
<protein>
    <submittedName>
        <fullName evidence="2">Rab22a</fullName>
    </submittedName>
</protein>